<dbReference type="Proteomes" id="UP000078046">
    <property type="component" value="Unassembled WGS sequence"/>
</dbReference>
<dbReference type="AlphaFoldDB" id="A0A177ARP9"/>
<reference evidence="10 11" key="1">
    <citation type="submission" date="2016-04" db="EMBL/GenBank/DDBJ databases">
        <title>The genome of Intoshia linei affirms orthonectids as highly simplified spiralians.</title>
        <authorList>
            <person name="Mikhailov K.V."/>
            <person name="Slusarev G.S."/>
            <person name="Nikitin M.A."/>
            <person name="Logacheva M.D."/>
            <person name="Penin A."/>
            <person name="Aleoshin V."/>
            <person name="Panchin Y.V."/>
        </authorList>
    </citation>
    <scope>NUCLEOTIDE SEQUENCE [LARGE SCALE GENOMIC DNA]</scope>
    <source>
        <strain evidence="10">Intl2013</strain>
        <tissue evidence="10">Whole animal</tissue>
    </source>
</reference>
<dbReference type="GO" id="GO:0016020">
    <property type="term" value="C:membrane"/>
    <property type="evidence" value="ECO:0007669"/>
    <property type="project" value="UniProtKB-SubCell"/>
</dbReference>
<keyword evidence="7 8" id="KW-0472">Membrane</keyword>
<dbReference type="InterPro" id="IPR023395">
    <property type="entry name" value="MCP_dom_sf"/>
</dbReference>
<feature type="repeat" description="Solcar" evidence="8">
    <location>
        <begin position="77"/>
        <end position="168"/>
    </location>
</feature>
<dbReference type="Pfam" id="PF00153">
    <property type="entry name" value="Mito_carr"/>
    <property type="match status" value="3"/>
</dbReference>
<dbReference type="InterPro" id="IPR018108">
    <property type="entry name" value="MCP_transmembrane"/>
</dbReference>
<comment type="similarity">
    <text evidence="2 9">Belongs to the mitochondrial carrier (TC 2.A.29) family.</text>
</comment>
<evidence type="ECO:0000256" key="8">
    <source>
        <dbReference type="PROSITE-ProRule" id="PRU00282"/>
    </source>
</evidence>
<dbReference type="Gene3D" id="1.50.40.10">
    <property type="entry name" value="Mitochondrial carrier domain"/>
    <property type="match status" value="2"/>
</dbReference>
<dbReference type="InterPro" id="IPR050391">
    <property type="entry name" value="Mito_Metabolite_Transporter"/>
</dbReference>
<dbReference type="PROSITE" id="PS50920">
    <property type="entry name" value="SOLCAR"/>
    <property type="match status" value="1"/>
</dbReference>
<evidence type="ECO:0000256" key="4">
    <source>
        <dbReference type="ARBA" id="ARBA00022692"/>
    </source>
</evidence>
<accession>A0A177ARP9</accession>
<dbReference type="PANTHER" id="PTHR45618">
    <property type="entry name" value="MITOCHONDRIAL DICARBOXYLATE CARRIER-RELATED"/>
    <property type="match status" value="1"/>
</dbReference>
<keyword evidence="5" id="KW-0677">Repeat</keyword>
<evidence type="ECO:0000256" key="3">
    <source>
        <dbReference type="ARBA" id="ARBA00022448"/>
    </source>
</evidence>
<keyword evidence="3 9" id="KW-0813">Transport</keyword>
<sequence length="240" mass="26429">MTSKEKQTPLLAKFAIGGLSGMAATMVVQPLDLVKTRMQISVSTGTAKAYSSSPQVFFSILKKEGILGLYNGDDKPTSFILKALIGMTSGGIGAFVGNPTEVALIRMTADGKLPFDKRRNYKHAFNALARIVKEEGILSLWTGSYPTIVRAMVVNAAQLATYSQIKQIAITKLNFNDNICCHTFASLISGFDVIVKIKKREGFLSLWKGFTPYYARLGPHTIITFIVMEQLTQNYKKIFN</sequence>
<dbReference type="SUPFAM" id="SSF103506">
    <property type="entry name" value="Mitochondrial carrier"/>
    <property type="match status" value="1"/>
</dbReference>
<organism evidence="10 11">
    <name type="scientific">Intoshia linei</name>
    <dbReference type="NCBI Taxonomy" id="1819745"/>
    <lineage>
        <taxon>Eukaryota</taxon>
        <taxon>Metazoa</taxon>
        <taxon>Spiralia</taxon>
        <taxon>Lophotrochozoa</taxon>
        <taxon>Mesozoa</taxon>
        <taxon>Orthonectida</taxon>
        <taxon>Rhopaluridae</taxon>
        <taxon>Intoshia</taxon>
    </lineage>
</organism>
<evidence type="ECO:0000256" key="7">
    <source>
        <dbReference type="ARBA" id="ARBA00023136"/>
    </source>
</evidence>
<evidence type="ECO:0000256" key="9">
    <source>
        <dbReference type="RuleBase" id="RU000488"/>
    </source>
</evidence>
<keyword evidence="11" id="KW-1185">Reference proteome</keyword>
<dbReference type="OrthoDB" id="448427at2759"/>
<evidence type="ECO:0000313" key="11">
    <source>
        <dbReference type="Proteomes" id="UP000078046"/>
    </source>
</evidence>
<dbReference type="EMBL" id="LWCA01001694">
    <property type="protein sequence ID" value="OAF64655.1"/>
    <property type="molecule type" value="Genomic_DNA"/>
</dbReference>
<protein>
    <submittedName>
        <fullName evidence="10">Mitochondrial brown fat uncoupling protein 1</fullName>
    </submittedName>
</protein>
<keyword evidence="4 8" id="KW-0812">Transmembrane</keyword>
<evidence type="ECO:0000256" key="1">
    <source>
        <dbReference type="ARBA" id="ARBA00004141"/>
    </source>
</evidence>
<comment type="caution">
    <text evidence="10">The sequence shown here is derived from an EMBL/GenBank/DDBJ whole genome shotgun (WGS) entry which is preliminary data.</text>
</comment>
<evidence type="ECO:0000313" key="10">
    <source>
        <dbReference type="EMBL" id="OAF64655.1"/>
    </source>
</evidence>
<evidence type="ECO:0000256" key="6">
    <source>
        <dbReference type="ARBA" id="ARBA00022989"/>
    </source>
</evidence>
<gene>
    <name evidence="10" type="ORF">A3Q56_07634</name>
</gene>
<comment type="subcellular location">
    <subcellularLocation>
        <location evidence="1">Membrane</location>
        <topology evidence="1">Multi-pass membrane protein</topology>
    </subcellularLocation>
</comment>
<name>A0A177ARP9_9BILA</name>
<evidence type="ECO:0000256" key="2">
    <source>
        <dbReference type="ARBA" id="ARBA00006375"/>
    </source>
</evidence>
<evidence type="ECO:0000256" key="5">
    <source>
        <dbReference type="ARBA" id="ARBA00022737"/>
    </source>
</evidence>
<proteinExistence type="inferred from homology"/>
<keyword evidence="6" id="KW-1133">Transmembrane helix</keyword>